<organism evidence="1 3">
    <name type="scientific">Neospora caninum (strain Liverpool)</name>
    <dbReference type="NCBI Taxonomy" id="572307"/>
    <lineage>
        <taxon>Eukaryota</taxon>
        <taxon>Sar</taxon>
        <taxon>Alveolata</taxon>
        <taxon>Apicomplexa</taxon>
        <taxon>Conoidasida</taxon>
        <taxon>Coccidia</taxon>
        <taxon>Eucoccidiorida</taxon>
        <taxon>Eimeriorina</taxon>
        <taxon>Sarcocystidae</taxon>
        <taxon>Neospora</taxon>
    </lineage>
</organism>
<reference evidence="1" key="1">
    <citation type="submission" date="2011-02" db="EMBL/GenBank/DDBJ databases">
        <authorList>
            <person name="Aslett M."/>
        </authorList>
    </citation>
    <scope>NUCLEOTIDE SEQUENCE</scope>
    <source>
        <strain evidence="1">Liverpool</strain>
    </source>
</reference>
<dbReference type="eggNOG" id="ENOG502QZD6">
    <property type="taxonomic scope" value="Eukaryota"/>
</dbReference>
<keyword evidence="3" id="KW-1185">Reference proteome</keyword>
<sequence>MLDRSTELSCEYLLPGVANFKRALLASDIRCLDIDAYSGASSKYERKVFTVPPSSSCLGTTTSSANGKEKECLKVDTAADEPDSSDKRGVETAEASRVSTLDTYRQYDKTALLAVLRNAKGLKTRATVKALLQPDPQSRKVVCEAKKCANQERLANDSARARFRRQYLCVVEELTQKQFLLKRLDGDLSTDSVALEGLPSKSTPAPKEGASFPYVRDLRALKLPEIKQKKRAILSVGPPHQAKSSRTSFLAEKTKQHSPHIDASLSWRSQKVVLEERPKPMRATRAYSEKWKCVTCTRSRNAVEAHTSGQTTVVSKTLSSSL</sequence>
<accession>F0VEY3</accession>
<dbReference type="AlphaFoldDB" id="F0VEY3"/>
<dbReference type="EMBL" id="FR823388">
    <property type="protein sequence ID" value="CBZ52277.1"/>
    <property type="molecule type" value="Genomic_DNA"/>
</dbReference>
<dbReference type="GeneID" id="13444122"/>
<reference evidence="1" key="2">
    <citation type="submission" date="2011-03" db="EMBL/GenBank/DDBJ databases">
        <title>Comparative genomics and transcriptomics of Neospora caninum and Toxoplasma gondii.</title>
        <authorList>
            <person name="Reid A.J."/>
            <person name="Sohal A."/>
            <person name="Harris D."/>
            <person name="Quail M."/>
            <person name="Sanders M."/>
            <person name="Berriman M."/>
            <person name="Wastling J.M."/>
            <person name="Pain A."/>
        </authorList>
    </citation>
    <scope>NUCLEOTIDE SEQUENCE</scope>
    <source>
        <strain evidence="1">Liverpool</strain>
    </source>
</reference>
<protein>
    <submittedName>
        <fullName evidence="1">Uncharacterized protein</fullName>
    </submittedName>
</protein>
<dbReference type="InParanoid" id="F0VEY3"/>
<reference evidence="3" key="3">
    <citation type="journal article" date="2012" name="PLoS Pathog.">
        <title>Comparative genomics of the apicomplexan parasites Toxoplasma gondii and Neospora caninum: Coccidia differing in host range and transmission strategy.</title>
        <authorList>
            <person name="Reid A.J."/>
            <person name="Vermont S.J."/>
            <person name="Cotton J.A."/>
            <person name="Harris D."/>
            <person name="Hill-Cawthorne G.A."/>
            <person name="Konen-Waisman S."/>
            <person name="Latham S.M."/>
            <person name="Mourier T."/>
            <person name="Norton R."/>
            <person name="Quail M.A."/>
            <person name="Sanders M."/>
            <person name="Shanmugam D."/>
            <person name="Sohal A."/>
            <person name="Wasmuth J.D."/>
            <person name="Brunk B."/>
            <person name="Grigg M.E."/>
            <person name="Howard J.C."/>
            <person name="Parkinson J."/>
            <person name="Roos D.S."/>
            <person name="Trees A.J."/>
            <person name="Berriman M."/>
            <person name="Pain A."/>
            <person name="Wastling J.M."/>
        </authorList>
    </citation>
    <scope>NUCLEOTIDE SEQUENCE [LARGE SCALE GENOMIC DNA]</scope>
    <source>
        <strain evidence="3">Liverpool</strain>
    </source>
</reference>
<reference evidence="2" key="4">
    <citation type="journal article" date="2015" name="PLoS ONE">
        <title>Comprehensive Evaluation of Toxoplasma gondii VEG and Neospora caninum LIV Genomes with Tachyzoite Stage Transcriptome and Proteome Defines Novel Transcript Features.</title>
        <authorList>
            <person name="Ramaprasad A."/>
            <person name="Mourier T."/>
            <person name="Naeem R."/>
            <person name="Malas T.B."/>
            <person name="Moussa E."/>
            <person name="Panigrahi A."/>
            <person name="Vermont S.J."/>
            <person name="Otto T.D."/>
            <person name="Wastling J."/>
            <person name="Pain A."/>
        </authorList>
    </citation>
    <scope>NUCLEOTIDE SEQUENCE</scope>
    <source>
        <strain evidence="2">Liverpool</strain>
    </source>
</reference>
<dbReference type="OMA" id="KHETNVF"/>
<dbReference type="RefSeq" id="XP_003882309.1">
    <property type="nucleotide sequence ID" value="XM_003882260.1"/>
</dbReference>
<dbReference type="OrthoDB" id="332383at2759"/>
<dbReference type="EMBL" id="LN714481">
    <property type="protein sequence ID" value="CEL66245.1"/>
    <property type="molecule type" value="Genomic_DNA"/>
</dbReference>
<evidence type="ECO:0000313" key="3">
    <source>
        <dbReference type="Proteomes" id="UP000007494"/>
    </source>
</evidence>
<name>F0VEY3_NEOCL</name>
<evidence type="ECO:0000313" key="1">
    <source>
        <dbReference type="EMBL" id="CBZ52277.1"/>
    </source>
</evidence>
<dbReference type="VEuPathDB" id="ToxoDB:NCLIV_020640"/>
<proteinExistence type="predicted"/>
<gene>
    <name evidence="2" type="ORF">BN1204_020640</name>
    <name evidence="1" type="ORF">NCLIV_020640</name>
</gene>
<dbReference type="Proteomes" id="UP000007494">
    <property type="component" value="Chromosome VIIa"/>
</dbReference>
<evidence type="ECO:0000313" key="2">
    <source>
        <dbReference type="EMBL" id="CEL66245.1"/>
    </source>
</evidence>